<evidence type="ECO:0000313" key="4">
    <source>
        <dbReference type="Proteomes" id="UP000256379"/>
    </source>
</evidence>
<reference evidence="3 4" key="1">
    <citation type="submission" date="2018-04" db="EMBL/GenBank/DDBJ databases">
        <title>Novel Campyloabacter and Helicobacter Species and Strains.</title>
        <authorList>
            <person name="Mannion A.J."/>
            <person name="Shen Z."/>
            <person name="Fox J.G."/>
        </authorList>
    </citation>
    <scope>NUCLEOTIDE SEQUENCE [LARGE SCALE GENOMIC DNA]</scope>
    <source>
        <strain evidence="3 4">MIT 17-337</strain>
    </source>
</reference>
<proteinExistence type="predicted"/>
<dbReference type="EMBL" id="NXLQ01000010">
    <property type="protein sequence ID" value="RDU65766.1"/>
    <property type="molecule type" value="Genomic_DNA"/>
</dbReference>
<keyword evidence="1" id="KW-0175">Coiled coil</keyword>
<protein>
    <recommendedName>
        <fullName evidence="5">Type IV secretion system protein</fullName>
    </recommendedName>
</protein>
<evidence type="ECO:0008006" key="5">
    <source>
        <dbReference type="Google" id="ProtNLM"/>
    </source>
</evidence>
<keyword evidence="2" id="KW-0732">Signal</keyword>
<accession>A0A3D8ILI0</accession>
<organism evidence="3 4">
    <name type="scientific">Helicobacter didelphidarum</name>
    <dbReference type="NCBI Taxonomy" id="2040648"/>
    <lineage>
        <taxon>Bacteria</taxon>
        <taxon>Pseudomonadati</taxon>
        <taxon>Campylobacterota</taxon>
        <taxon>Epsilonproteobacteria</taxon>
        <taxon>Campylobacterales</taxon>
        <taxon>Helicobacteraceae</taxon>
        <taxon>Helicobacter</taxon>
    </lineage>
</organism>
<feature type="coiled-coil region" evidence="1">
    <location>
        <begin position="212"/>
        <end position="246"/>
    </location>
</feature>
<name>A0A3D8ILI0_9HELI</name>
<dbReference type="OrthoDB" id="5329880at2"/>
<feature type="chain" id="PRO_5017817452" description="Type IV secretion system protein" evidence="2">
    <location>
        <begin position="30"/>
        <end position="329"/>
    </location>
</feature>
<comment type="caution">
    <text evidence="3">The sequence shown here is derived from an EMBL/GenBank/DDBJ whole genome shotgun (WGS) entry which is preliminary data.</text>
</comment>
<evidence type="ECO:0000313" key="3">
    <source>
        <dbReference type="EMBL" id="RDU65766.1"/>
    </source>
</evidence>
<sequence length="329" mass="38649">MKTKHIKRYKNMILSLTLSTSICMNTTQANMPVFDFSNLSQSVMSYYQQIQDIMMYEKELAAMGIDFSKINSFIHQMQDGWEQLQDMKDKLEHTTNLDNVWNALKNDCNELKKNPQFAEMIQQKANAIKGYVESQFAETQACAELLGDKKVQEQLEAKNLTKAQQCLIDNDRDCYEKTMKKVYENREKIKDSTMKKQYATITKITSNYSAYDNSKSGERKKLEEDKKKLEDEMKQIYGKDEKTQREIVLKVQQMILEILMNQYDLMQNTSNMLATMIQQSKQIYDTKIEKKEEDYKLESEFNESLKKCQEVQKDSFGFPNYKSGGKYCE</sequence>
<evidence type="ECO:0000256" key="1">
    <source>
        <dbReference type="SAM" id="Coils"/>
    </source>
</evidence>
<evidence type="ECO:0000256" key="2">
    <source>
        <dbReference type="SAM" id="SignalP"/>
    </source>
</evidence>
<dbReference type="Proteomes" id="UP000256379">
    <property type="component" value="Unassembled WGS sequence"/>
</dbReference>
<dbReference type="AlphaFoldDB" id="A0A3D8ILI0"/>
<gene>
    <name evidence="3" type="ORF">CQA53_05585</name>
</gene>
<feature type="signal peptide" evidence="2">
    <location>
        <begin position="1"/>
        <end position="29"/>
    </location>
</feature>
<dbReference type="RefSeq" id="WP_115543042.1">
    <property type="nucleotide sequence ID" value="NZ_NXLQ01000010.1"/>
</dbReference>
<keyword evidence="4" id="KW-1185">Reference proteome</keyword>